<gene>
    <name evidence="11" type="primary">mtgA</name>
    <name evidence="13" type="ORF">DFP76_101395</name>
</gene>
<dbReference type="GO" id="GO:0009274">
    <property type="term" value="C:peptidoglycan-based cell wall"/>
    <property type="evidence" value="ECO:0007669"/>
    <property type="project" value="InterPro"/>
</dbReference>
<dbReference type="Gene3D" id="1.10.3810.10">
    <property type="entry name" value="Biosynthetic peptidoglycan transglycosylase-like"/>
    <property type="match status" value="1"/>
</dbReference>
<evidence type="ECO:0000256" key="6">
    <source>
        <dbReference type="ARBA" id="ARBA00022960"/>
    </source>
</evidence>
<comment type="caution">
    <text evidence="13">The sequence shown here is derived from an EMBL/GenBank/DDBJ whole genome shotgun (WGS) entry which is preliminary data.</text>
</comment>
<dbReference type="Proteomes" id="UP000252086">
    <property type="component" value="Unassembled WGS sequence"/>
</dbReference>
<evidence type="ECO:0000313" key="14">
    <source>
        <dbReference type="Proteomes" id="UP000252086"/>
    </source>
</evidence>
<dbReference type="PANTHER" id="PTHR30400:SF0">
    <property type="entry name" value="BIOSYNTHETIC PEPTIDOGLYCAN TRANSGLYCOSYLASE"/>
    <property type="match status" value="1"/>
</dbReference>
<keyword evidence="14" id="KW-1185">Reference proteome</keyword>
<dbReference type="NCBIfam" id="TIGR02070">
    <property type="entry name" value="mono_pep_trsgly"/>
    <property type="match status" value="1"/>
</dbReference>
<evidence type="ECO:0000256" key="5">
    <source>
        <dbReference type="ARBA" id="ARBA00022692"/>
    </source>
</evidence>
<evidence type="ECO:0000256" key="2">
    <source>
        <dbReference type="ARBA" id="ARBA00022519"/>
    </source>
</evidence>
<dbReference type="InterPro" id="IPR011812">
    <property type="entry name" value="Pep_trsgly"/>
</dbReference>
<keyword evidence="4 11" id="KW-0808">Transferase</keyword>
<feature type="domain" description="Glycosyl transferase family 51" evidence="12">
    <location>
        <begin position="55"/>
        <end position="221"/>
    </location>
</feature>
<protein>
    <recommendedName>
        <fullName evidence="11">Biosynthetic peptidoglycan transglycosylase</fullName>
        <ecNumber evidence="11">2.4.99.28</ecNumber>
    </recommendedName>
    <alternativeName>
        <fullName evidence="11">Glycan polymerase</fullName>
    </alternativeName>
    <alternativeName>
        <fullName evidence="11">Peptidoglycan glycosyltransferase MtgA</fullName>
        <shortName evidence="11">PGT</shortName>
    </alternativeName>
</protein>
<evidence type="ECO:0000259" key="12">
    <source>
        <dbReference type="Pfam" id="PF00912"/>
    </source>
</evidence>
<dbReference type="InterPro" id="IPR001264">
    <property type="entry name" value="Glyco_trans_51"/>
</dbReference>
<evidence type="ECO:0000256" key="3">
    <source>
        <dbReference type="ARBA" id="ARBA00022676"/>
    </source>
</evidence>
<feature type="transmembrane region" description="Helical" evidence="11">
    <location>
        <begin position="21"/>
        <end position="42"/>
    </location>
</feature>
<keyword evidence="9 11" id="KW-0472">Membrane</keyword>
<sequence>MPKKSKGKQFRKAWRRLIRKLWTIVWRISLLLILVTFLFRFIPLPTTAFMLQSDYPVKQEWISIDKLPNHVPLAMVASEDQRFPEHYGVDFAAIRKAIDQYYDGEGLRGASTITQQTAKNIFLWPGQSFLRKSLEAGLALGLEALWGKQRILEVYLNIAEFGKGIYGIEAASQHYFGRSAARLTKDQAARLAVLLPSPRTRDPVNLTRYLRKRAVWVELQMRQLGDNYLATVLKHE</sequence>
<evidence type="ECO:0000256" key="8">
    <source>
        <dbReference type="ARBA" id="ARBA00022989"/>
    </source>
</evidence>
<dbReference type="EMBL" id="QNRF01000001">
    <property type="protein sequence ID" value="RBO86119.1"/>
    <property type="molecule type" value="Genomic_DNA"/>
</dbReference>
<evidence type="ECO:0000256" key="1">
    <source>
        <dbReference type="ARBA" id="ARBA00022475"/>
    </source>
</evidence>
<dbReference type="EC" id="2.4.99.28" evidence="11"/>
<dbReference type="UniPathway" id="UPA00219"/>
<dbReference type="GO" id="GO:0008360">
    <property type="term" value="P:regulation of cell shape"/>
    <property type="evidence" value="ECO:0007669"/>
    <property type="project" value="UniProtKB-KW"/>
</dbReference>
<organism evidence="13 14">
    <name type="scientific">Marinomonas aquiplantarum</name>
    <dbReference type="NCBI Taxonomy" id="491951"/>
    <lineage>
        <taxon>Bacteria</taxon>
        <taxon>Pseudomonadati</taxon>
        <taxon>Pseudomonadota</taxon>
        <taxon>Gammaproteobacteria</taxon>
        <taxon>Oceanospirillales</taxon>
        <taxon>Oceanospirillaceae</taxon>
        <taxon>Marinomonas</taxon>
    </lineage>
</organism>
<keyword evidence="5 11" id="KW-0812">Transmembrane</keyword>
<dbReference type="PANTHER" id="PTHR30400">
    <property type="entry name" value="MONOFUNCTIONAL BIOSYNTHETIC PEPTIDOGLYCAN TRANSGLYCOSYLASE"/>
    <property type="match status" value="1"/>
</dbReference>
<keyword evidence="7 11" id="KW-0573">Peptidoglycan synthesis</keyword>
<dbReference type="InterPro" id="IPR023346">
    <property type="entry name" value="Lysozyme-like_dom_sf"/>
</dbReference>
<dbReference type="OrthoDB" id="9766909at2"/>
<keyword evidence="3 11" id="KW-0328">Glycosyltransferase</keyword>
<dbReference type="GO" id="GO:0009252">
    <property type="term" value="P:peptidoglycan biosynthetic process"/>
    <property type="evidence" value="ECO:0007669"/>
    <property type="project" value="UniProtKB-UniRule"/>
</dbReference>
<comment type="catalytic activity">
    <reaction evidence="11">
        <text>[GlcNAc-(1-&gt;4)-Mur2Ac(oyl-L-Ala-gamma-D-Glu-L-Lys-D-Ala-D-Ala)](n)-di-trans,octa-cis-undecaprenyl diphosphate + beta-D-GlcNAc-(1-&gt;4)-Mur2Ac(oyl-L-Ala-gamma-D-Glu-L-Lys-D-Ala-D-Ala)-di-trans,octa-cis-undecaprenyl diphosphate = [GlcNAc-(1-&gt;4)-Mur2Ac(oyl-L-Ala-gamma-D-Glu-L-Lys-D-Ala-D-Ala)](n+1)-di-trans,octa-cis-undecaprenyl diphosphate + di-trans,octa-cis-undecaprenyl diphosphate + H(+)</text>
        <dbReference type="Rhea" id="RHEA:23708"/>
        <dbReference type="Rhea" id="RHEA-COMP:9602"/>
        <dbReference type="Rhea" id="RHEA-COMP:9603"/>
        <dbReference type="ChEBI" id="CHEBI:15378"/>
        <dbReference type="ChEBI" id="CHEBI:58405"/>
        <dbReference type="ChEBI" id="CHEBI:60033"/>
        <dbReference type="ChEBI" id="CHEBI:78435"/>
        <dbReference type="EC" id="2.4.99.28"/>
    </reaction>
</comment>
<evidence type="ECO:0000256" key="7">
    <source>
        <dbReference type="ARBA" id="ARBA00022984"/>
    </source>
</evidence>
<proteinExistence type="inferred from homology"/>
<keyword evidence="2 11" id="KW-0997">Cell inner membrane</keyword>
<accession>A0A366D9F7</accession>
<dbReference type="GO" id="GO:0008955">
    <property type="term" value="F:peptidoglycan glycosyltransferase activity"/>
    <property type="evidence" value="ECO:0007669"/>
    <property type="project" value="UniProtKB-UniRule"/>
</dbReference>
<keyword evidence="8 11" id="KW-1133">Transmembrane helix</keyword>
<name>A0A366D9F7_9GAMM</name>
<keyword evidence="6 11" id="KW-0133">Cell shape</keyword>
<evidence type="ECO:0000256" key="10">
    <source>
        <dbReference type="ARBA" id="ARBA00023316"/>
    </source>
</evidence>
<dbReference type="GO" id="GO:0016763">
    <property type="term" value="F:pentosyltransferase activity"/>
    <property type="evidence" value="ECO:0007669"/>
    <property type="project" value="InterPro"/>
</dbReference>
<comment type="subcellular location">
    <subcellularLocation>
        <location evidence="11">Cell inner membrane</location>
        <topology evidence="11">Single-pass membrane protein</topology>
    </subcellularLocation>
</comment>
<keyword evidence="10 11" id="KW-0961">Cell wall biogenesis/degradation</keyword>
<dbReference type="GO" id="GO:0005886">
    <property type="term" value="C:plasma membrane"/>
    <property type="evidence" value="ECO:0007669"/>
    <property type="project" value="UniProtKB-SubCell"/>
</dbReference>
<reference evidence="13 14" key="1">
    <citation type="submission" date="2018-06" db="EMBL/GenBank/DDBJ databases">
        <title>Genomic Encyclopedia of Type Strains, Phase III (KMG-III): the genomes of soil and plant-associated and newly described type strains.</title>
        <authorList>
            <person name="Whitman W."/>
        </authorList>
    </citation>
    <scope>NUCLEOTIDE SEQUENCE [LARGE SCALE GENOMIC DNA]</scope>
    <source>
        <strain evidence="13 14">CECT 7732</strain>
    </source>
</reference>
<evidence type="ECO:0000256" key="11">
    <source>
        <dbReference type="HAMAP-Rule" id="MF_00766"/>
    </source>
</evidence>
<dbReference type="HAMAP" id="MF_00766">
    <property type="entry name" value="PGT_MtgA"/>
    <property type="match status" value="1"/>
</dbReference>
<dbReference type="AlphaFoldDB" id="A0A366D9F7"/>
<comment type="pathway">
    <text evidence="11">Cell wall biogenesis; peptidoglycan biosynthesis.</text>
</comment>
<dbReference type="GO" id="GO:0071555">
    <property type="term" value="P:cell wall organization"/>
    <property type="evidence" value="ECO:0007669"/>
    <property type="project" value="UniProtKB-KW"/>
</dbReference>
<comment type="function">
    <text evidence="11">Peptidoglycan polymerase that catalyzes glycan chain elongation from lipid-linked precursors.</text>
</comment>
<dbReference type="SUPFAM" id="SSF53955">
    <property type="entry name" value="Lysozyme-like"/>
    <property type="match status" value="1"/>
</dbReference>
<comment type="similarity">
    <text evidence="11">Belongs to the glycosyltransferase 51 family.</text>
</comment>
<dbReference type="Pfam" id="PF00912">
    <property type="entry name" value="Transgly"/>
    <property type="match status" value="1"/>
</dbReference>
<keyword evidence="1 11" id="KW-1003">Cell membrane</keyword>
<evidence type="ECO:0000256" key="4">
    <source>
        <dbReference type="ARBA" id="ARBA00022679"/>
    </source>
</evidence>
<dbReference type="InterPro" id="IPR036950">
    <property type="entry name" value="PBP_transglycosylase"/>
</dbReference>
<evidence type="ECO:0000313" key="13">
    <source>
        <dbReference type="EMBL" id="RBO86119.1"/>
    </source>
</evidence>
<evidence type="ECO:0000256" key="9">
    <source>
        <dbReference type="ARBA" id="ARBA00023136"/>
    </source>
</evidence>